<protein>
    <submittedName>
        <fullName evidence="1">HAD superfamily hydrolase (TIGR01459 family)</fullName>
    </submittedName>
</protein>
<dbReference type="GO" id="GO:0016787">
    <property type="term" value="F:hydrolase activity"/>
    <property type="evidence" value="ECO:0007669"/>
    <property type="project" value="UniProtKB-KW"/>
</dbReference>
<proteinExistence type="predicted"/>
<dbReference type="InterPro" id="IPR006356">
    <property type="entry name" value="HAD-SF_hydro_IIA_hyp3"/>
</dbReference>
<dbReference type="Gene3D" id="3.40.50.1000">
    <property type="entry name" value="HAD superfamily/HAD-like"/>
    <property type="match status" value="2"/>
</dbReference>
<accession>A0ABX0UU09</accession>
<dbReference type="EMBL" id="JAASQI010000001">
    <property type="protein sequence ID" value="NIJ56449.1"/>
    <property type="molecule type" value="Genomic_DNA"/>
</dbReference>
<sequence>MTSPNDNATEVIAGLGTIADRYDVLLCDVWGVLHNGVAAFPEAGEALARFRARGGTVVLITNAPRPHGVVRVMLDGLNARSDAYDAIVTSGDVTRGEIAARHGLPVWHLGPARDLPVFEGLDVSLAALEDAAYVVCTGLFDDDTETPDDYADRLRAMAERRLTMVCANPDLVVERGHELIYCAGAIAAAYEAIGGRSIYAGKPHLPIYARAIERAVAVRGAAPDARRVLAIGDALRTDIAGARAAGFDSLFVARGIHAAETLDDRGHIDETRLSSLIAGRQPSPTVAIERLVW</sequence>
<evidence type="ECO:0000313" key="2">
    <source>
        <dbReference type="Proteomes" id="UP001429580"/>
    </source>
</evidence>
<organism evidence="1 2">
    <name type="scientific">Pseudochelatococcus lubricantis</name>
    <dbReference type="NCBI Taxonomy" id="1538102"/>
    <lineage>
        <taxon>Bacteria</taxon>
        <taxon>Pseudomonadati</taxon>
        <taxon>Pseudomonadota</taxon>
        <taxon>Alphaproteobacteria</taxon>
        <taxon>Hyphomicrobiales</taxon>
        <taxon>Chelatococcaceae</taxon>
        <taxon>Pseudochelatococcus</taxon>
    </lineage>
</organism>
<evidence type="ECO:0000313" key="1">
    <source>
        <dbReference type="EMBL" id="NIJ56449.1"/>
    </source>
</evidence>
<dbReference type="PANTHER" id="PTHR19288">
    <property type="entry name" value="4-NITROPHENYLPHOSPHATASE-RELATED"/>
    <property type="match status" value="1"/>
</dbReference>
<dbReference type="RefSeq" id="WP_166947926.1">
    <property type="nucleotide sequence ID" value="NZ_JAASQI010000001.1"/>
</dbReference>
<dbReference type="InterPro" id="IPR036412">
    <property type="entry name" value="HAD-like_sf"/>
</dbReference>
<keyword evidence="2" id="KW-1185">Reference proteome</keyword>
<name>A0ABX0UU09_9HYPH</name>
<dbReference type="Proteomes" id="UP001429580">
    <property type="component" value="Unassembled WGS sequence"/>
</dbReference>
<dbReference type="Pfam" id="PF13242">
    <property type="entry name" value="Hydrolase_like"/>
    <property type="match status" value="1"/>
</dbReference>
<dbReference type="NCBIfam" id="TIGR01459">
    <property type="entry name" value="HAD-SF-IIA-hyp4"/>
    <property type="match status" value="1"/>
</dbReference>
<dbReference type="CDD" id="cd07525">
    <property type="entry name" value="HAD_like"/>
    <property type="match status" value="1"/>
</dbReference>
<dbReference type="NCBIfam" id="TIGR01460">
    <property type="entry name" value="HAD-SF-IIA"/>
    <property type="match status" value="1"/>
</dbReference>
<dbReference type="InterPro" id="IPR023214">
    <property type="entry name" value="HAD_sf"/>
</dbReference>
<dbReference type="InterPro" id="IPR006357">
    <property type="entry name" value="HAD-SF_hydro_IIA"/>
</dbReference>
<dbReference type="SUPFAM" id="SSF56784">
    <property type="entry name" value="HAD-like"/>
    <property type="match status" value="1"/>
</dbReference>
<reference evidence="1 2" key="1">
    <citation type="submission" date="2020-03" db="EMBL/GenBank/DDBJ databases">
        <title>Genomic Encyclopedia of Type Strains, Phase IV (KMG-IV): sequencing the most valuable type-strain genomes for metagenomic binning, comparative biology and taxonomic classification.</title>
        <authorList>
            <person name="Goeker M."/>
        </authorList>
    </citation>
    <scope>NUCLEOTIDE SEQUENCE [LARGE SCALE GENOMIC DNA]</scope>
    <source>
        <strain evidence="1 2">DSM 103870</strain>
    </source>
</reference>
<comment type="caution">
    <text evidence="1">The sequence shown here is derived from an EMBL/GenBank/DDBJ whole genome shotgun (WGS) entry which is preliminary data.</text>
</comment>
<dbReference type="Pfam" id="PF13344">
    <property type="entry name" value="Hydrolase_6"/>
    <property type="match status" value="1"/>
</dbReference>
<gene>
    <name evidence="1" type="ORF">FHS82_000262</name>
</gene>
<dbReference type="PANTHER" id="PTHR19288:SF90">
    <property type="entry name" value="OS08G0542600 PROTEIN"/>
    <property type="match status" value="1"/>
</dbReference>
<keyword evidence="1" id="KW-0378">Hydrolase</keyword>